<evidence type="ECO:0000256" key="2">
    <source>
        <dbReference type="ARBA" id="ARBA00006285"/>
    </source>
</evidence>
<dbReference type="RefSeq" id="WP_289842407.1">
    <property type="nucleotide sequence ID" value="NZ_JARBJP010000005.1"/>
</dbReference>
<sequence length="678" mass="75656">MPAEILPRPAHMTVDSRAIILPQLLQLEVQGVRSALIRRAVERFRSQLTRMSGQEMTFSKVRNGSLPIEIRFVHDPRYLTLDMHEGYSLDVDDKGVRLTAQGEAGVLHGLSSLLQLVHRESGHALLAAVHVNDEPRLHWRGLMLDVSRHFFQVTTLERQIDAMAFVKLNVLHLHLSDGEAFRVESRRYPRLQLIGGHGEYYTQDQIRHLVAYAADRGIRIVPEFDTPGHVFSLLEAYPAYAAVPSLNRDDRATINRAALDPSNPQTYLFVTNLYREMAGLFPDRYFHIGGDEVRGAQWTTTPRIARYMAERHIASVEAMQAAYTSRIVNAVTRMGKTAIGWDEVLRADIPRNTVIQVWRGREHIADAAAGGHAVVLSSGFYLDHLMPSDAYYRLPLPDAPTVSPGHDDDTVAPPLSSTVPVIGAEAALWTEIVSDEMLDGRLWPRMGAIAERFWTPDAACDSATLYPRLTTLYERIELLGLQARANADAMLARLAPGQADAARILLEVTSPVRNYGHNHEFMQIRHKKPAIRQTLDSLADIAQPDSFRAEAFNAEAEAFSRGDKAVKPDLIRWLILWANDVEPFEREAAQYPGLRDGIGTVRDLSNMAKVGLAALDVEQDTNWRQRAKAVIADADADYAASVDTSIVTNSVQPPADLLQRILPGIKTLVEKSNRSAER</sequence>
<dbReference type="InterPro" id="IPR025705">
    <property type="entry name" value="Beta_hexosaminidase_sua/sub"/>
</dbReference>
<evidence type="ECO:0000256" key="3">
    <source>
        <dbReference type="ARBA" id="ARBA00012663"/>
    </source>
</evidence>
<evidence type="ECO:0000259" key="10">
    <source>
        <dbReference type="Pfam" id="PF02838"/>
    </source>
</evidence>
<evidence type="ECO:0000256" key="6">
    <source>
        <dbReference type="ARBA" id="ARBA00030512"/>
    </source>
</evidence>
<dbReference type="Proteomes" id="UP001176960">
    <property type="component" value="Unassembled WGS sequence"/>
</dbReference>
<evidence type="ECO:0000256" key="8">
    <source>
        <dbReference type="PIRSR" id="PIRSR625705-1"/>
    </source>
</evidence>
<dbReference type="EMBL" id="CATKSH010000001">
    <property type="protein sequence ID" value="CAI9119270.1"/>
    <property type="molecule type" value="Genomic_DNA"/>
</dbReference>
<feature type="active site" description="Proton donor" evidence="8">
    <location>
        <position position="292"/>
    </location>
</feature>
<evidence type="ECO:0000256" key="4">
    <source>
        <dbReference type="ARBA" id="ARBA00022801"/>
    </source>
</evidence>
<dbReference type="InterPro" id="IPR015883">
    <property type="entry name" value="Glyco_hydro_20_cat"/>
</dbReference>
<organism evidence="11 12">
    <name type="scientific">Brytella acorum</name>
    <dbReference type="NCBI Taxonomy" id="2959299"/>
    <lineage>
        <taxon>Bacteria</taxon>
        <taxon>Pseudomonadati</taxon>
        <taxon>Pseudomonadota</taxon>
        <taxon>Alphaproteobacteria</taxon>
        <taxon>Acetobacterales</taxon>
        <taxon>Acetobacteraceae</taxon>
        <taxon>Brytella</taxon>
    </lineage>
</organism>
<feature type="domain" description="Glycoside hydrolase family 20 catalytic" evidence="9">
    <location>
        <begin position="138"/>
        <end position="456"/>
    </location>
</feature>
<dbReference type="GO" id="GO:0005975">
    <property type="term" value="P:carbohydrate metabolic process"/>
    <property type="evidence" value="ECO:0007669"/>
    <property type="project" value="InterPro"/>
</dbReference>
<dbReference type="SUPFAM" id="SSF51445">
    <property type="entry name" value="(Trans)glycosidases"/>
    <property type="match status" value="1"/>
</dbReference>
<protein>
    <recommendedName>
        <fullName evidence="3">beta-N-acetylhexosaminidase</fullName>
        <ecNumber evidence="3">3.2.1.52</ecNumber>
    </recommendedName>
    <alternativeName>
        <fullName evidence="6">Beta-N-acetylhexosaminidase</fullName>
    </alternativeName>
    <alternativeName>
        <fullName evidence="7">N-acetyl-beta-glucosaminidase</fullName>
    </alternativeName>
</protein>
<gene>
    <name evidence="11" type="ORF">LMG32879_000083</name>
</gene>
<dbReference type="Pfam" id="PF02838">
    <property type="entry name" value="Glyco_hydro_20b"/>
    <property type="match status" value="1"/>
</dbReference>
<dbReference type="GO" id="GO:0004563">
    <property type="term" value="F:beta-N-acetylhexosaminidase activity"/>
    <property type="evidence" value="ECO:0007669"/>
    <property type="project" value="UniProtKB-EC"/>
</dbReference>
<comment type="catalytic activity">
    <reaction evidence="1">
        <text>Hydrolysis of terminal non-reducing N-acetyl-D-hexosamine residues in N-acetyl-beta-D-hexosaminides.</text>
        <dbReference type="EC" id="3.2.1.52"/>
    </reaction>
</comment>
<dbReference type="InterPro" id="IPR029018">
    <property type="entry name" value="Hex-like_dom2"/>
</dbReference>
<dbReference type="GO" id="GO:0030203">
    <property type="term" value="P:glycosaminoglycan metabolic process"/>
    <property type="evidence" value="ECO:0007669"/>
    <property type="project" value="TreeGrafter"/>
</dbReference>
<dbReference type="EC" id="3.2.1.52" evidence="3"/>
<dbReference type="Gene3D" id="3.20.20.80">
    <property type="entry name" value="Glycosidases"/>
    <property type="match status" value="1"/>
</dbReference>
<evidence type="ECO:0000256" key="1">
    <source>
        <dbReference type="ARBA" id="ARBA00001231"/>
    </source>
</evidence>
<evidence type="ECO:0000256" key="7">
    <source>
        <dbReference type="ARBA" id="ARBA00033000"/>
    </source>
</evidence>
<dbReference type="GO" id="GO:0016020">
    <property type="term" value="C:membrane"/>
    <property type="evidence" value="ECO:0007669"/>
    <property type="project" value="TreeGrafter"/>
</dbReference>
<dbReference type="SUPFAM" id="SSF55545">
    <property type="entry name" value="beta-N-acetylhexosaminidase-like domain"/>
    <property type="match status" value="1"/>
</dbReference>
<keyword evidence="5" id="KW-0326">Glycosidase</keyword>
<evidence type="ECO:0000259" key="9">
    <source>
        <dbReference type="Pfam" id="PF00728"/>
    </source>
</evidence>
<accession>A0AA35UKU8</accession>
<feature type="domain" description="Beta-hexosaminidase bacterial type N-terminal" evidence="10">
    <location>
        <begin position="4"/>
        <end position="133"/>
    </location>
</feature>
<comment type="caution">
    <text evidence="11">The sequence shown here is derived from an EMBL/GenBank/DDBJ whole genome shotgun (WGS) entry which is preliminary data.</text>
</comment>
<keyword evidence="4" id="KW-0378">Hydrolase</keyword>
<evidence type="ECO:0000313" key="12">
    <source>
        <dbReference type="Proteomes" id="UP001176960"/>
    </source>
</evidence>
<keyword evidence="12" id="KW-1185">Reference proteome</keyword>
<reference evidence="11" key="1">
    <citation type="submission" date="2023-03" db="EMBL/GenBank/DDBJ databases">
        <authorList>
            <person name="Cleenwerck I."/>
        </authorList>
    </citation>
    <scope>NUCLEOTIDE SEQUENCE</scope>
    <source>
        <strain evidence="11">LMG 32879</strain>
    </source>
</reference>
<proteinExistence type="inferred from homology"/>
<dbReference type="InterPro" id="IPR017853">
    <property type="entry name" value="GH"/>
</dbReference>
<dbReference type="AlphaFoldDB" id="A0AA35UKU8"/>
<dbReference type="PANTHER" id="PTHR22600">
    <property type="entry name" value="BETA-HEXOSAMINIDASE"/>
    <property type="match status" value="1"/>
</dbReference>
<dbReference type="Pfam" id="PF00728">
    <property type="entry name" value="Glyco_hydro_20"/>
    <property type="match status" value="1"/>
</dbReference>
<name>A0AA35UKU8_9PROT</name>
<dbReference type="PANTHER" id="PTHR22600:SF57">
    <property type="entry name" value="BETA-N-ACETYLHEXOSAMINIDASE"/>
    <property type="match status" value="1"/>
</dbReference>
<comment type="similarity">
    <text evidence="2">Belongs to the glycosyl hydrolase 20 family.</text>
</comment>
<evidence type="ECO:0000313" key="11">
    <source>
        <dbReference type="EMBL" id="CAI9119270.1"/>
    </source>
</evidence>
<evidence type="ECO:0000256" key="5">
    <source>
        <dbReference type="ARBA" id="ARBA00023295"/>
    </source>
</evidence>
<dbReference type="PRINTS" id="PR00738">
    <property type="entry name" value="GLHYDRLASE20"/>
</dbReference>
<dbReference type="InterPro" id="IPR015882">
    <property type="entry name" value="HEX_bac_N"/>
</dbReference>
<dbReference type="Gene3D" id="3.30.379.10">
    <property type="entry name" value="Chitobiase/beta-hexosaminidase domain 2-like"/>
    <property type="match status" value="1"/>
</dbReference>